<reference evidence="1 2" key="1">
    <citation type="journal article" date="2011" name="J. Gen. Appl. Microbiol.">
        <title>Draft genome sequencing of the enigmatic yeast Saitoella complicata.</title>
        <authorList>
            <person name="Nishida H."/>
            <person name="Hamamoto M."/>
            <person name="Sugiyama J."/>
        </authorList>
    </citation>
    <scope>NUCLEOTIDE SEQUENCE [LARGE SCALE GENOMIC DNA]</scope>
    <source>
        <strain evidence="1 2">NRRL Y-17804</strain>
    </source>
</reference>
<evidence type="ECO:0008006" key="3">
    <source>
        <dbReference type="Google" id="ProtNLM"/>
    </source>
</evidence>
<sequence>MMTEFGRNSAIYITSVEGSIHFSSSNYFTHFTVLKSVFPHCMSLGYLTSKMSKLSTVDFFANYNGHLLSHLSTLHTHLRSQNPTRPIVFFAGDSSLDNKHWLFTKGKSDPAAYQDERCAGRAPEAYEGVLEPARCIKDVAWHLNNEINPDAVVLNAAIEATTLSARSKFLLAQDEFIRDNITPNDYLVVSVGANDIVLAPSMSTITHMATMLLSPTALINTGHAPGMGYFVHMFRDEVAAYVNKLVSKTKPKAVVVCMIYNPGPPISSGGWADHSLQKLGYDSTPAKLQAAIGKVYELGTKEIKIEGVKVVPCLLADALDGTDERDYVQRVEPSVEGGKKMAELLGRVVKEEMTR</sequence>
<dbReference type="Proteomes" id="UP000033140">
    <property type="component" value="Unassembled WGS sequence"/>
</dbReference>
<protein>
    <recommendedName>
        <fullName evidence="3">SGNH hydrolase-type esterase domain-containing protein</fullName>
    </recommendedName>
</protein>
<dbReference type="InterPro" id="IPR036514">
    <property type="entry name" value="SGNH_hydro_sf"/>
</dbReference>
<name>A0A0E9NM73_SAICN</name>
<dbReference type="OMA" id="VAFWLNH"/>
<accession>A0A0E9NM73</accession>
<proteinExistence type="predicted"/>
<keyword evidence="2" id="KW-1185">Reference proteome</keyword>
<dbReference type="EMBL" id="BACD03000038">
    <property type="protein sequence ID" value="GAO50934.1"/>
    <property type="molecule type" value="Genomic_DNA"/>
</dbReference>
<evidence type="ECO:0000313" key="2">
    <source>
        <dbReference type="Proteomes" id="UP000033140"/>
    </source>
</evidence>
<evidence type="ECO:0000313" key="1">
    <source>
        <dbReference type="EMBL" id="GAO50934.1"/>
    </source>
</evidence>
<gene>
    <name evidence="1" type="ORF">G7K_5053-t1</name>
</gene>
<dbReference type="AlphaFoldDB" id="A0A0E9NM73"/>
<dbReference type="SUPFAM" id="SSF52266">
    <property type="entry name" value="SGNH hydrolase"/>
    <property type="match status" value="1"/>
</dbReference>
<reference evidence="1 2" key="2">
    <citation type="journal article" date="2014" name="J. Gen. Appl. Microbiol.">
        <title>The early diverging ascomycetous budding yeast Saitoella complicata has three histone deacetylases belonging to the Clr6, Hos2, and Rpd3 lineages.</title>
        <authorList>
            <person name="Nishida H."/>
            <person name="Matsumoto T."/>
            <person name="Kondo S."/>
            <person name="Hamamoto M."/>
            <person name="Yoshikawa H."/>
        </authorList>
    </citation>
    <scope>NUCLEOTIDE SEQUENCE [LARGE SCALE GENOMIC DNA]</scope>
    <source>
        <strain evidence="1 2">NRRL Y-17804</strain>
    </source>
</reference>
<organism evidence="1 2">
    <name type="scientific">Saitoella complicata (strain BCRC 22490 / CBS 7301 / JCM 7358 / NBRC 10748 / NRRL Y-17804)</name>
    <dbReference type="NCBI Taxonomy" id="698492"/>
    <lineage>
        <taxon>Eukaryota</taxon>
        <taxon>Fungi</taxon>
        <taxon>Dikarya</taxon>
        <taxon>Ascomycota</taxon>
        <taxon>Taphrinomycotina</taxon>
        <taxon>Taphrinomycotina incertae sedis</taxon>
        <taxon>Saitoella</taxon>
    </lineage>
</organism>
<comment type="caution">
    <text evidence="1">The sequence shown here is derived from an EMBL/GenBank/DDBJ whole genome shotgun (WGS) entry which is preliminary data.</text>
</comment>
<reference evidence="1 2" key="3">
    <citation type="journal article" date="2015" name="Genome Announc.">
        <title>Draft Genome Sequence of the Archiascomycetous Yeast Saitoella complicata.</title>
        <authorList>
            <person name="Yamauchi K."/>
            <person name="Kondo S."/>
            <person name="Hamamoto M."/>
            <person name="Takahashi Y."/>
            <person name="Ogura Y."/>
            <person name="Hayashi T."/>
            <person name="Nishida H."/>
        </authorList>
    </citation>
    <scope>NUCLEOTIDE SEQUENCE [LARGE SCALE GENOMIC DNA]</scope>
    <source>
        <strain evidence="1 2">NRRL Y-17804</strain>
    </source>
</reference>
<dbReference type="Gene3D" id="3.40.50.1110">
    <property type="entry name" value="SGNH hydrolase"/>
    <property type="match status" value="1"/>
</dbReference>